<evidence type="ECO:0000256" key="1">
    <source>
        <dbReference type="ARBA" id="ARBA00010062"/>
    </source>
</evidence>
<feature type="region of interest" description="Disordered" evidence="4">
    <location>
        <begin position="52"/>
        <end position="88"/>
    </location>
</feature>
<dbReference type="SUPFAM" id="SSF53822">
    <property type="entry name" value="Periplasmic binding protein-like I"/>
    <property type="match status" value="1"/>
</dbReference>
<feature type="compositionally biased region" description="Low complexity" evidence="4">
    <location>
        <begin position="457"/>
        <end position="479"/>
    </location>
</feature>
<reference evidence="6 7" key="1">
    <citation type="journal article" date="2018" name="Nat. Biotechnol.">
        <title>A standardized bacterial taxonomy based on genome phylogeny substantially revises the tree of life.</title>
        <authorList>
            <person name="Parks D.H."/>
            <person name="Chuvochina M."/>
            <person name="Waite D.W."/>
            <person name="Rinke C."/>
            <person name="Skarshewski A."/>
            <person name="Chaumeil P.A."/>
            <person name="Hugenholtz P."/>
        </authorList>
    </citation>
    <scope>NUCLEOTIDE SEQUENCE [LARGE SCALE GENOMIC DNA]</scope>
    <source>
        <strain evidence="6">UBA8739</strain>
    </source>
</reference>
<dbReference type="InterPro" id="IPR028081">
    <property type="entry name" value="Leu-bd"/>
</dbReference>
<comment type="caution">
    <text evidence="6">The sequence shown here is derived from an EMBL/GenBank/DDBJ whole genome shotgun (WGS) entry which is preliminary data.</text>
</comment>
<keyword evidence="3" id="KW-0029">Amino-acid transport</keyword>
<dbReference type="Pfam" id="PF13458">
    <property type="entry name" value="Peripla_BP_6"/>
    <property type="match status" value="1"/>
</dbReference>
<protein>
    <submittedName>
        <fullName evidence="6">Penicillin-binding protein activator</fullName>
    </submittedName>
</protein>
<name>A0A3B9IEM8_9PROT</name>
<keyword evidence="2" id="KW-0732">Signal</keyword>
<dbReference type="EMBL" id="DMAI01000039">
    <property type="protein sequence ID" value="HAE46292.1"/>
    <property type="molecule type" value="Genomic_DNA"/>
</dbReference>
<dbReference type="CDD" id="cd06339">
    <property type="entry name" value="PBP1_YraM_LppC_lipoprotein-like"/>
    <property type="match status" value="1"/>
</dbReference>
<feature type="domain" description="Leucine-binding protein" evidence="5">
    <location>
        <begin position="94"/>
        <end position="416"/>
    </location>
</feature>
<evidence type="ECO:0000256" key="3">
    <source>
        <dbReference type="ARBA" id="ARBA00022970"/>
    </source>
</evidence>
<dbReference type="PANTHER" id="PTHR30483:SF6">
    <property type="entry name" value="PERIPLASMIC BINDING PROTEIN OF ABC TRANSPORTER FOR NATURAL AMINO ACIDS"/>
    <property type="match status" value="1"/>
</dbReference>
<evidence type="ECO:0000259" key="5">
    <source>
        <dbReference type="Pfam" id="PF13458"/>
    </source>
</evidence>
<comment type="similarity">
    <text evidence="1">Belongs to the leucine-binding protein family.</text>
</comment>
<evidence type="ECO:0000313" key="6">
    <source>
        <dbReference type="EMBL" id="HAE46292.1"/>
    </source>
</evidence>
<dbReference type="Proteomes" id="UP000257706">
    <property type="component" value="Unassembled WGS sequence"/>
</dbReference>
<evidence type="ECO:0000256" key="2">
    <source>
        <dbReference type="ARBA" id="ARBA00022729"/>
    </source>
</evidence>
<dbReference type="Gene3D" id="3.40.50.2300">
    <property type="match status" value="3"/>
</dbReference>
<feature type="compositionally biased region" description="Low complexity" evidence="4">
    <location>
        <begin position="61"/>
        <end position="74"/>
    </location>
</feature>
<feature type="compositionally biased region" description="Basic and acidic residues" evidence="4">
    <location>
        <begin position="1"/>
        <end position="15"/>
    </location>
</feature>
<dbReference type="GO" id="GO:0006865">
    <property type="term" value="P:amino acid transport"/>
    <property type="evidence" value="ECO:0007669"/>
    <property type="project" value="UniProtKB-KW"/>
</dbReference>
<dbReference type="InterPro" id="IPR028082">
    <property type="entry name" value="Peripla_BP_I"/>
</dbReference>
<dbReference type="PANTHER" id="PTHR30483">
    <property type="entry name" value="LEUCINE-SPECIFIC-BINDING PROTEIN"/>
    <property type="match status" value="1"/>
</dbReference>
<feature type="region of interest" description="Disordered" evidence="4">
    <location>
        <begin position="433"/>
        <end position="491"/>
    </location>
</feature>
<accession>A0A3B9IEM8</accession>
<dbReference type="AlphaFoldDB" id="A0A3B9IEM8"/>
<evidence type="ECO:0000256" key="4">
    <source>
        <dbReference type="SAM" id="MobiDB-lite"/>
    </source>
</evidence>
<organism evidence="6 7">
    <name type="scientific">Tistrella mobilis</name>
    <dbReference type="NCBI Taxonomy" id="171437"/>
    <lineage>
        <taxon>Bacteria</taxon>
        <taxon>Pseudomonadati</taxon>
        <taxon>Pseudomonadota</taxon>
        <taxon>Alphaproteobacteria</taxon>
        <taxon>Geminicoccales</taxon>
        <taxon>Geminicoccaceae</taxon>
        <taxon>Tistrella</taxon>
    </lineage>
</organism>
<gene>
    <name evidence="6" type="ORF">DCK97_02625</name>
</gene>
<keyword evidence="3" id="KW-0813">Transport</keyword>
<sequence length="491" mass="51092">MRSDPVKTDRSRVRPAEPGPLHRLLRRSRASSLRLLPLAAMLVLAACQSQRVEPPTPPAQVQPQQPQQPVQVLPQQPPKPAVPESPLDLPPGALRVGLLVPMTGPQAGFGQAMIDAATLALADVKADDVVLLPRDSGAEPQQSAAAARDLVENQAATVLLGPIYGRNVPAVAEVAAPRQVPVVAFSNDTSALRPGVHLIGLAPEVQVERVVDYAVQQGKSRFAALLPYGAYGDRLAESYRKAVARTGAELVDIVRYSDPGSDAQDAVRRLSGGQQTPPFDSLLLAETGERLRGIASLLPYYGIDAGEAQILGTALWMDQPVGRDQNLQGAWYAAPDRGAWDGFVRRFSALFGAQPPALAGLSYDATALAAVLGRKGQLARELDNPDGFAGVNGLFRFDQKGAAEHALAIYQVTATGGELLDPAAQRFTAGARPGEGVIRSNPLAAPTQPAASSVPPTTGAASTSGVSGATTNGTASGAAPQGLTGSVPPAR</sequence>
<feature type="region of interest" description="Disordered" evidence="4">
    <location>
        <begin position="1"/>
        <end position="25"/>
    </location>
</feature>
<dbReference type="InterPro" id="IPR051010">
    <property type="entry name" value="BCAA_transport"/>
</dbReference>
<evidence type="ECO:0000313" key="7">
    <source>
        <dbReference type="Proteomes" id="UP000257706"/>
    </source>
</evidence>
<proteinExistence type="inferred from homology"/>